<dbReference type="EMBL" id="VRMN01000003">
    <property type="protein sequence ID" value="KAA8495565.1"/>
    <property type="molecule type" value="Genomic_DNA"/>
</dbReference>
<comment type="caution">
    <text evidence="3">The sequence shown here is derived from an EMBL/GenBank/DDBJ whole genome shotgun (WGS) entry which is preliminary data.</text>
</comment>
<dbReference type="AlphaFoldDB" id="A0A5J4YWM5"/>
<feature type="region of interest" description="Disordered" evidence="1">
    <location>
        <begin position="133"/>
        <end position="189"/>
    </location>
</feature>
<evidence type="ECO:0000313" key="3">
    <source>
        <dbReference type="EMBL" id="KAA8495565.1"/>
    </source>
</evidence>
<evidence type="ECO:0000256" key="2">
    <source>
        <dbReference type="SAM" id="Phobius"/>
    </source>
</evidence>
<dbReference type="Gene3D" id="3.40.50.1240">
    <property type="entry name" value="Phosphoglycerate mutase-like"/>
    <property type="match status" value="1"/>
</dbReference>
<dbReference type="PANTHER" id="PTHR47623:SF1">
    <property type="entry name" value="OS09G0287300 PROTEIN"/>
    <property type="match status" value="1"/>
</dbReference>
<name>A0A5J4YWM5_PORPP</name>
<feature type="transmembrane region" description="Helical" evidence="2">
    <location>
        <begin position="243"/>
        <end position="265"/>
    </location>
</feature>
<feature type="compositionally biased region" description="Basic and acidic residues" evidence="1">
    <location>
        <begin position="73"/>
        <end position="87"/>
    </location>
</feature>
<dbReference type="PANTHER" id="PTHR47623">
    <property type="entry name" value="OS09G0287300 PROTEIN"/>
    <property type="match status" value="1"/>
</dbReference>
<dbReference type="Proteomes" id="UP000324585">
    <property type="component" value="Unassembled WGS sequence"/>
</dbReference>
<keyword evidence="2" id="KW-0472">Membrane</keyword>
<dbReference type="SUPFAM" id="SSF53254">
    <property type="entry name" value="Phosphoglycerate mutase-like"/>
    <property type="match status" value="1"/>
</dbReference>
<reference evidence="4" key="1">
    <citation type="journal article" date="2019" name="Nat. Commun.">
        <title>Expansion of phycobilisome linker gene families in mesophilic red algae.</title>
        <authorList>
            <person name="Lee J."/>
            <person name="Kim D."/>
            <person name="Bhattacharya D."/>
            <person name="Yoon H.S."/>
        </authorList>
    </citation>
    <scope>NUCLEOTIDE SEQUENCE [LARGE SCALE GENOMIC DNA]</scope>
    <source>
        <strain evidence="4">CCMP 1328</strain>
    </source>
</reference>
<keyword evidence="4" id="KW-1185">Reference proteome</keyword>
<sequence>MTLHFVPTFNGTTGLLPVPARRCSFTPSWAARKVGSPVLKTNTGRGEGRGHVVRRANLSWRAVSWFPPFRRGRRDDQEKGNESEHPAESPADLPDGERLQVPQESVGPVAPVSKVRDVISSAVSAFGRVSDVAEQAGGETESNRSRADQMRDDSSGTPTDGVLGSAGSESAHTESRFSGHGSSGSHSLSRTLPGKVLVWLCVVSIGFVMVMLSVLKYTLAAISLAMSMLSRSAPALKSIPRGIAAVLTKLQGWALALLFAIVALVKNTTSLARSAVSQAGRGLASVAKASPSAVRGQGREKAYTENGMASFSVSEVPVEGVGTREEQVKRVRAADVMLAIMRHAKCEEESATSQVRDFDRTLSENGRTDATSTGEQLRDLGWIPDAVLCSGAARTRQTMDLLLQVFDDPTSDAGLKKIPSLVDDDMYFAMDEKEIRGIFDREHVAAQLASGSRVVLVGHNPGIERLVEALTGVKVHLRQASAALLHLQPDFSELDAQGWPNFLGLKWKLVRVIEPGRHKTP</sequence>
<dbReference type="Pfam" id="PF00300">
    <property type="entry name" value="His_Phos_1"/>
    <property type="match status" value="1"/>
</dbReference>
<feature type="compositionally biased region" description="Low complexity" evidence="1">
    <location>
        <begin position="178"/>
        <end position="189"/>
    </location>
</feature>
<dbReference type="CDD" id="cd07067">
    <property type="entry name" value="HP_PGM_like"/>
    <property type="match status" value="1"/>
</dbReference>
<dbReference type="InterPro" id="IPR013078">
    <property type="entry name" value="His_Pase_superF_clade-1"/>
</dbReference>
<organism evidence="3 4">
    <name type="scientific">Porphyridium purpureum</name>
    <name type="common">Red alga</name>
    <name type="synonym">Porphyridium cruentum</name>
    <dbReference type="NCBI Taxonomy" id="35688"/>
    <lineage>
        <taxon>Eukaryota</taxon>
        <taxon>Rhodophyta</taxon>
        <taxon>Bangiophyceae</taxon>
        <taxon>Porphyridiales</taxon>
        <taxon>Porphyridiaceae</taxon>
        <taxon>Porphyridium</taxon>
    </lineage>
</organism>
<dbReference type="OrthoDB" id="2019724at2759"/>
<evidence type="ECO:0008006" key="5">
    <source>
        <dbReference type="Google" id="ProtNLM"/>
    </source>
</evidence>
<gene>
    <name evidence="3" type="ORF">FVE85_1720</name>
</gene>
<keyword evidence="2" id="KW-0812">Transmembrane</keyword>
<dbReference type="InterPro" id="IPR029033">
    <property type="entry name" value="His_PPase_superfam"/>
</dbReference>
<feature type="region of interest" description="Disordered" evidence="1">
    <location>
        <begin position="70"/>
        <end position="108"/>
    </location>
</feature>
<evidence type="ECO:0000313" key="4">
    <source>
        <dbReference type="Proteomes" id="UP000324585"/>
    </source>
</evidence>
<protein>
    <recommendedName>
        <fullName evidence="5">Phosphohistidine phosphatase SixA</fullName>
    </recommendedName>
</protein>
<proteinExistence type="predicted"/>
<evidence type="ECO:0000256" key="1">
    <source>
        <dbReference type="SAM" id="MobiDB-lite"/>
    </source>
</evidence>
<feature type="transmembrane region" description="Helical" evidence="2">
    <location>
        <begin position="196"/>
        <end position="222"/>
    </location>
</feature>
<keyword evidence="2" id="KW-1133">Transmembrane helix</keyword>
<accession>A0A5J4YWM5</accession>
<feature type="compositionally biased region" description="Basic and acidic residues" evidence="1">
    <location>
        <begin position="141"/>
        <end position="154"/>
    </location>
</feature>